<protein>
    <recommendedName>
        <fullName evidence="3">Integrase, catalytic region, zinc finger, CCHC-type, peptidase aspartic, catalytic</fullName>
    </recommendedName>
</protein>
<name>A0A699HYA2_TANCI</name>
<organism evidence="2">
    <name type="scientific">Tanacetum cinerariifolium</name>
    <name type="common">Dalmatian daisy</name>
    <name type="synonym">Chrysanthemum cinerariifolium</name>
    <dbReference type="NCBI Taxonomy" id="118510"/>
    <lineage>
        <taxon>Eukaryota</taxon>
        <taxon>Viridiplantae</taxon>
        <taxon>Streptophyta</taxon>
        <taxon>Embryophyta</taxon>
        <taxon>Tracheophyta</taxon>
        <taxon>Spermatophyta</taxon>
        <taxon>Magnoliopsida</taxon>
        <taxon>eudicotyledons</taxon>
        <taxon>Gunneridae</taxon>
        <taxon>Pentapetalae</taxon>
        <taxon>asterids</taxon>
        <taxon>campanulids</taxon>
        <taxon>Asterales</taxon>
        <taxon>Asteraceae</taxon>
        <taxon>Asteroideae</taxon>
        <taxon>Anthemideae</taxon>
        <taxon>Anthemidinae</taxon>
        <taxon>Tanacetum</taxon>
    </lineage>
</organism>
<reference evidence="2" key="1">
    <citation type="journal article" date="2019" name="Sci. Rep.">
        <title>Draft genome of Tanacetum cinerariifolium, the natural source of mosquito coil.</title>
        <authorList>
            <person name="Yamashiro T."/>
            <person name="Shiraishi A."/>
            <person name="Satake H."/>
            <person name="Nakayama K."/>
        </authorList>
    </citation>
    <scope>NUCLEOTIDE SEQUENCE</scope>
</reference>
<gene>
    <name evidence="2" type="ORF">Tci_470477</name>
</gene>
<accession>A0A699HYA2</accession>
<evidence type="ECO:0000313" key="2">
    <source>
        <dbReference type="EMBL" id="GEY98503.1"/>
    </source>
</evidence>
<dbReference type="EMBL" id="BKCJ010229056">
    <property type="protein sequence ID" value="GEY98503.1"/>
    <property type="molecule type" value="Genomic_DNA"/>
</dbReference>
<dbReference type="AlphaFoldDB" id="A0A699HYA2"/>
<proteinExistence type="predicted"/>
<feature type="region of interest" description="Disordered" evidence="1">
    <location>
        <begin position="1"/>
        <end position="20"/>
    </location>
</feature>
<sequence length="454" mass="52038">MSNQAEDIQAAGSDTRPPMLDMTDFESWQQQIWLYCKGKDHGEYILQSIDEGPFKMGRYRDEIASGTDGAYLGLKQDRVVADLSQAKKDRLRTDNRVMNILLHGSELTKDDRESQLYDESEHFEQHKGENIHDYYVRFVTEIKLNRDLKESNHYQLYAYLKQHELHANKNKILMERLNQHSHDPLALVSNVSPYQYPSLSSDPPQPSYIPPVTYQPQFTDNTQLDTSFSLTGELLDNLTKQVALLAQQYKTQFPQTNNQLRTSFNTHNQATVQNGRVLDMAQNKDNVFQADQCNAFDSNVDEAPTAQTMFMANLSSTDPVYDEPGLSYDSDILSEVQDHDNCLDNMNESHKEHEMRNAVQQDDVVDLDTEYTSNSNIISYTQYVQDNEDQVVHSVVSYVPNDAVIIITNDVYAHDAQCVTSNKPNNTVNASLTVELARYKELAEVYEKRAQFEL</sequence>
<feature type="non-terminal residue" evidence="2">
    <location>
        <position position="454"/>
    </location>
</feature>
<evidence type="ECO:0000256" key="1">
    <source>
        <dbReference type="SAM" id="MobiDB-lite"/>
    </source>
</evidence>
<comment type="caution">
    <text evidence="2">The sequence shown here is derived from an EMBL/GenBank/DDBJ whole genome shotgun (WGS) entry which is preliminary data.</text>
</comment>
<evidence type="ECO:0008006" key="3">
    <source>
        <dbReference type="Google" id="ProtNLM"/>
    </source>
</evidence>